<dbReference type="PANTHER" id="PTHR38456">
    <property type="entry name" value="CYCLIC DI-AMP RECEPTOR A"/>
    <property type="match status" value="1"/>
</dbReference>
<dbReference type="PANTHER" id="PTHR38456:SF1">
    <property type="entry name" value="CYCLIC DI-AMP RECEPTOR A"/>
    <property type="match status" value="1"/>
</dbReference>
<accession>A0A645CNR4</accession>
<evidence type="ECO:0008006" key="2">
    <source>
        <dbReference type="Google" id="ProtNLM"/>
    </source>
</evidence>
<name>A0A645CNR4_9ZZZZ</name>
<proteinExistence type="predicted"/>
<dbReference type="Pfam" id="PF06153">
    <property type="entry name" value="CdAMP_rec"/>
    <property type="match status" value="1"/>
</dbReference>
<organism evidence="1">
    <name type="scientific">bioreactor metagenome</name>
    <dbReference type="NCBI Taxonomy" id="1076179"/>
    <lineage>
        <taxon>unclassified sequences</taxon>
        <taxon>metagenomes</taxon>
        <taxon>ecological metagenomes</taxon>
    </lineage>
</organism>
<dbReference type="InterPro" id="IPR010375">
    <property type="entry name" value="CdAMP_rec"/>
</dbReference>
<dbReference type="SUPFAM" id="SSF54913">
    <property type="entry name" value="GlnB-like"/>
    <property type="match status" value="1"/>
</dbReference>
<protein>
    <recommendedName>
        <fullName evidence="2">Cyclic di-AMP receptor A</fullName>
    </recommendedName>
</protein>
<dbReference type="AlphaFoldDB" id="A0A645CNR4"/>
<dbReference type="InterPro" id="IPR011322">
    <property type="entry name" value="N-reg_PII-like_a/b"/>
</dbReference>
<evidence type="ECO:0000313" key="1">
    <source>
        <dbReference type="EMBL" id="MPM78412.1"/>
    </source>
</evidence>
<dbReference type="InterPro" id="IPR015867">
    <property type="entry name" value="N-reg_PII/ATP_PRibTrfase_C"/>
</dbReference>
<dbReference type="Gene3D" id="3.30.70.120">
    <property type="match status" value="1"/>
</dbReference>
<reference evidence="1" key="1">
    <citation type="submission" date="2019-08" db="EMBL/GenBank/DDBJ databases">
        <authorList>
            <person name="Kucharzyk K."/>
            <person name="Murdoch R.W."/>
            <person name="Higgins S."/>
            <person name="Loffler F."/>
        </authorList>
    </citation>
    <scope>NUCLEOTIDE SEQUENCE</scope>
</reference>
<comment type="caution">
    <text evidence="1">The sequence shown here is derived from an EMBL/GenBank/DDBJ whole genome shotgun (WGS) entry which is preliminary data.</text>
</comment>
<sequence length="108" mass="11587">MKLLFAIVQNDDQKALTNALVERSISVTRIASTGGFLRGGNTTLMIGVEADRLEETLGVIKEHSSRRQIVTVPATGIPHNIDSVAMPMTVTVGGATVFVLDVAQSYKF</sequence>
<dbReference type="EMBL" id="VSSQ01028624">
    <property type="protein sequence ID" value="MPM78412.1"/>
    <property type="molecule type" value="Genomic_DNA"/>
</dbReference>
<gene>
    <name evidence="1" type="primary">yaaQ_6</name>
    <name evidence="1" type="ORF">SDC9_125423</name>
</gene>